<dbReference type="PANTHER" id="PTHR43031">
    <property type="entry name" value="FAD-DEPENDENT OXIDOREDUCTASE"/>
    <property type="match status" value="1"/>
</dbReference>
<dbReference type="PROSITE" id="PS50206">
    <property type="entry name" value="RHODANESE_3"/>
    <property type="match status" value="1"/>
</dbReference>
<dbReference type="InterPro" id="IPR036873">
    <property type="entry name" value="Rhodanese-like_dom_sf"/>
</dbReference>
<dbReference type="Pfam" id="PF00581">
    <property type="entry name" value="Rhodanese"/>
    <property type="match status" value="1"/>
</dbReference>
<feature type="signal peptide" evidence="1">
    <location>
        <begin position="1"/>
        <end position="19"/>
    </location>
</feature>
<dbReference type="NCBIfam" id="NF045521">
    <property type="entry name" value="rhoda_near_glyco"/>
    <property type="match status" value="1"/>
</dbReference>
<proteinExistence type="predicted"/>
<dbReference type="InterPro" id="IPR050229">
    <property type="entry name" value="GlpE_sulfurtransferase"/>
</dbReference>
<reference evidence="3 4" key="1">
    <citation type="submission" date="2019-04" db="EMBL/GenBank/DDBJ databases">
        <title>Pedobacter sp. AR-3-17 sp. nov., isolated from Arctic soil.</title>
        <authorList>
            <person name="Dahal R.H."/>
            <person name="Kim D.-U."/>
        </authorList>
    </citation>
    <scope>NUCLEOTIDE SEQUENCE [LARGE SCALE GENOMIC DNA]</scope>
    <source>
        <strain evidence="3 4">AR-3-17</strain>
    </source>
</reference>
<dbReference type="AlphaFoldDB" id="A0A4U1C0I0"/>
<gene>
    <name evidence="3" type="ORF">FA046_06180</name>
</gene>
<dbReference type="SMART" id="SM00450">
    <property type="entry name" value="RHOD"/>
    <property type="match status" value="1"/>
</dbReference>
<sequence>MIKKVFTFAFLLLSFSSFSQVKNKDFKQMLDSMYSHTVPLISVDSLKHLKNVYLLDTREKVEFEVSHLKNARNVGYIWFDMRKVYDIPKNATIVVYCSVGYRSEKIGEKLIKHGFQNVFNLYGSVFEWKNEGNPLYKSSGVQTTEIHTYNKNWSKWVEKGTKVY</sequence>
<dbReference type="OrthoDB" id="598065at2"/>
<dbReference type="EMBL" id="SWBP01000002">
    <property type="protein sequence ID" value="TKB98701.1"/>
    <property type="molecule type" value="Genomic_DNA"/>
</dbReference>
<accession>A0A4U1C0I0</accession>
<keyword evidence="4" id="KW-1185">Reference proteome</keyword>
<evidence type="ECO:0000259" key="2">
    <source>
        <dbReference type="PROSITE" id="PS50206"/>
    </source>
</evidence>
<dbReference type="PANTHER" id="PTHR43031:SF1">
    <property type="entry name" value="PYRIDINE NUCLEOTIDE-DISULPHIDE OXIDOREDUCTASE"/>
    <property type="match status" value="1"/>
</dbReference>
<dbReference type="InterPro" id="IPR001763">
    <property type="entry name" value="Rhodanese-like_dom"/>
</dbReference>
<dbReference type="Gene3D" id="3.40.250.10">
    <property type="entry name" value="Rhodanese-like domain"/>
    <property type="match status" value="1"/>
</dbReference>
<dbReference type="RefSeq" id="WP_136825516.1">
    <property type="nucleotide sequence ID" value="NZ_SWBP01000002.1"/>
</dbReference>
<dbReference type="SUPFAM" id="SSF52821">
    <property type="entry name" value="Rhodanese/Cell cycle control phosphatase"/>
    <property type="match status" value="1"/>
</dbReference>
<feature type="chain" id="PRO_5020628559" evidence="1">
    <location>
        <begin position="20"/>
        <end position="164"/>
    </location>
</feature>
<name>A0A4U1C0I0_9SPHI</name>
<protein>
    <submittedName>
        <fullName evidence="3">Rhodanese-like domain-containing protein</fullName>
    </submittedName>
</protein>
<dbReference type="CDD" id="cd00158">
    <property type="entry name" value="RHOD"/>
    <property type="match status" value="1"/>
</dbReference>
<evidence type="ECO:0000313" key="4">
    <source>
        <dbReference type="Proteomes" id="UP000308181"/>
    </source>
</evidence>
<evidence type="ECO:0000256" key="1">
    <source>
        <dbReference type="SAM" id="SignalP"/>
    </source>
</evidence>
<comment type="caution">
    <text evidence="3">The sequence shown here is derived from an EMBL/GenBank/DDBJ whole genome shotgun (WGS) entry which is preliminary data.</text>
</comment>
<dbReference type="Proteomes" id="UP000308181">
    <property type="component" value="Unassembled WGS sequence"/>
</dbReference>
<keyword evidence="1" id="KW-0732">Signal</keyword>
<feature type="domain" description="Rhodanese" evidence="2">
    <location>
        <begin position="48"/>
        <end position="137"/>
    </location>
</feature>
<evidence type="ECO:0000313" key="3">
    <source>
        <dbReference type="EMBL" id="TKB98701.1"/>
    </source>
</evidence>
<organism evidence="3 4">
    <name type="scientific">Pedobacter cryophilus</name>
    <dbReference type="NCBI Taxonomy" id="2571271"/>
    <lineage>
        <taxon>Bacteria</taxon>
        <taxon>Pseudomonadati</taxon>
        <taxon>Bacteroidota</taxon>
        <taxon>Sphingobacteriia</taxon>
        <taxon>Sphingobacteriales</taxon>
        <taxon>Sphingobacteriaceae</taxon>
        <taxon>Pedobacter</taxon>
    </lineage>
</organism>